<evidence type="ECO:0000259" key="1">
    <source>
        <dbReference type="Pfam" id="PF26205"/>
    </source>
</evidence>
<name>A0A9D2CAH6_9MICO</name>
<proteinExistence type="predicted"/>
<feature type="non-terminal residue" evidence="2">
    <location>
        <position position="185"/>
    </location>
</feature>
<reference evidence="2" key="1">
    <citation type="journal article" date="2021" name="PeerJ">
        <title>Extensive microbial diversity within the chicken gut microbiome revealed by metagenomics and culture.</title>
        <authorList>
            <person name="Gilroy R."/>
            <person name="Ravi A."/>
            <person name="Getino M."/>
            <person name="Pursley I."/>
            <person name="Horton D.L."/>
            <person name="Alikhan N.F."/>
            <person name="Baker D."/>
            <person name="Gharbi K."/>
            <person name="Hall N."/>
            <person name="Watson M."/>
            <person name="Adriaenssens E.M."/>
            <person name="Foster-Nyarko E."/>
            <person name="Jarju S."/>
            <person name="Secka A."/>
            <person name="Antonio M."/>
            <person name="Oren A."/>
            <person name="Chaudhuri R.R."/>
            <person name="La Ragione R."/>
            <person name="Hildebrand F."/>
            <person name="Pallen M.J."/>
        </authorList>
    </citation>
    <scope>NUCLEOTIDE SEQUENCE</scope>
    <source>
        <strain evidence="2">ChiGjej1B1-98</strain>
    </source>
</reference>
<reference evidence="2" key="2">
    <citation type="submission" date="2021-04" db="EMBL/GenBank/DDBJ databases">
        <authorList>
            <person name="Gilroy R."/>
        </authorList>
    </citation>
    <scope>NUCLEOTIDE SEQUENCE</scope>
    <source>
        <strain evidence="2">ChiGjej1B1-98</strain>
    </source>
</reference>
<sequence>MSGSKAFVARLHGVPVFDPAGDKAGKVRDVVLVNRSSDSPRIVGMVVDLSGKRRAFLSIGRVLSIGGGQVITTGRFSPKGFKQRGGEQLVMAEVLGRQVTLADGTSATIEDLSIERGRGGEWRIDEVFLRRPRTGPFSKGKTLLADWEDLRTDELADTDSEHILATFEDMPAADVASALLDLPTQ</sequence>
<protein>
    <submittedName>
        <fullName evidence="2">Magnesium transporter</fullName>
    </submittedName>
</protein>
<dbReference type="Pfam" id="PF26205">
    <property type="entry name" value="SH3_actinomycetes"/>
    <property type="match status" value="1"/>
</dbReference>
<dbReference type="InterPro" id="IPR058838">
    <property type="entry name" value="SH3_actinomycetes"/>
</dbReference>
<dbReference type="InterPro" id="IPR011033">
    <property type="entry name" value="PRC_barrel-like_sf"/>
</dbReference>
<comment type="caution">
    <text evidence="2">The sequence shown here is derived from an EMBL/GenBank/DDBJ whole genome shotgun (WGS) entry which is preliminary data.</text>
</comment>
<feature type="domain" description="SH3" evidence="1">
    <location>
        <begin position="89"/>
        <end position="152"/>
    </location>
</feature>
<dbReference type="SUPFAM" id="SSF50346">
    <property type="entry name" value="PRC-barrel domain"/>
    <property type="match status" value="1"/>
</dbReference>
<accession>A0A9D2CAH6</accession>
<organism evidence="2 3">
    <name type="scientific">Candidatus Agrococcus pullicola</name>
    <dbReference type="NCBI Taxonomy" id="2838429"/>
    <lineage>
        <taxon>Bacteria</taxon>
        <taxon>Bacillati</taxon>
        <taxon>Actinomycetota</taxon>
        <taxon>Actinomycetes</taxon>
        <taxon>Micrococcales</taxon>
        <taxon>Microbacteriaceae</taxon>
        <taxon>Agrococcus</taxon>
    </lineage>
</organism>
<gene>
    <name evidence="2" type="ORF">H9830_09140</name>
</gene>
<dbReference type="Proteomes" id="UP000824005">
    <property type="component" value="Unassembled WGS sequence"/>
</dbReference>
<dbReference type="AlphaFoldDB" id="A0A9D2CAH6"/>
<evidence type="ECO:0000313" key="3">
    <source>
        <dbReference type="Proteomes" id="UP000824005"/>
    </source>
</evidence>
<dbReference type="EMBL" id="DXDC01000276">
    <property type="protein sequence ID" value="HIY66425.1"/>
    <property type="molecule type" value="Genomic_DNA"/>
</dbReference>
<evidence type="ECO:0000313" key="2">
    <source>
        <dbReference type="EMBL" id="HIY66425.1"/>
    </source>
</evidence>